<keyword evidence="10" id="KW-1185">Reference proteome</keyword>
<dbReference type="PROSITE" id="PS00211">
    <property type="entry name" value="ABC_TRANSPORTER_1"/>
    <property type="match status" value="1"/>
</dbReference>
<dbReference type="InterPro" id="IPR003593">
    <property type="entry name" value="AAA+_ATPase"/>
</dbReference>
<dbReference type="GO" id="GO:0005524">
    <property type="term" value="F:ATP binding"/>
    <property type="evidence" value="ECO:0007669"/>
    <property type="project" value="UniProtKB-UniRule"/>
</dbReference>
<comment type="subunit">
    <text evidence="6">The complex is probably composed of two ATP-binding proteins (TmoW), two transmembrane proteins (TmoV) and a solute-binding protein (TmoX).</text>
</comment>
<dbReference type="InterPro" id="IPR017871">
    <property type="entry name" value="ABC_transporter-like_CS"/>
</dbReference>
<dbReference type="OrthoDB" id="9802264at2"/>
<keyword evidence="7" id="KW-0997">Cell inner membrane</keyword>
<reference evidence="9 10" key="1">
    <citation type="submission" date="2017-03" db="EMBL/GenBank/DDBJ databases">
        <authorList>
            <person name="Afonso C.L."/>
            <person name="Miller P.J."/>
            <person name="Scott M.A."/>
            <person name="Spackman E."/>
            <person name="Goraichik I."/>
            <person name="Dimitrov K.M."/>
            <person name="Suarez D.L."/>
            <person name="Swayne D.E."/>
        </authorList>
    </citation>
    <scope>NUCLEOTIDE SEQUENCE [LARGE SCALE GENOMIC DNA]</scope>
    <source>
        <strain evidence="9 10">CECT 7450</strain>
    </source>
</reference>
<dbReference type="GO" id="GO:0006865">
    <property type="term" value="P:amino acid transport"/>
    <property type="evidence" value="ECO:0007669"/>
    <property type="project" value="UniProtKB-UniRule"/>
</dbReference>
<evidence type="ECO:0000256" key="5">
    <source>
        <dbReference type="ARBA" id="ARBA00051811"/>
    </source>
</evidence>
<evidence type="ECO:0000313" key="9">
    <source>
        <dbReference type="EMBL" id="SLN69878.1"/>
    </source>
</evidence>
<keyword evidence="7" id="KW-1003">Cell membrane</keyword>
<dbReference type="EC" id="7.6.2.9" evidence="7"/>
<name>A0A1X7A4K0_9RHOB</name>
<proteinExistence type="inferred from homology"/>
<gene>
    <name evidence="9" type="primary">proV_2</name>
    <name evidence="9" type="ORF">ROA7450_03786</name>
</gene>
<dbReference type="Gene3D" id="3.40.50.300">
    <property type="entry name" value="P-loop containing nucleotide triphosphate hydrolases"/>
    <property type="match status" value="1"/>
</dbReference>
<evidence type="ECO:0000256" key="6">
    <source>
        <dbReference type="ARBA" id="ARBA00061968"/>
    </source>
</evidence>
<evidence type="ECO:0000256" key="2">
    <source>
        <dbReference type="ARBA" id="ARBA00022448"/>
    </source>
</evidence>
<keyword evidence="4 7" id="KW-0067">ATP-binding</keyword>
<dbReference type="GO" id="GO:0031460">
    <property type="term" value="P:glycine betaine transport"/>
    <property type="evidence" value="ECO:0007669"/>
    <property type="project" value="InterPro"/>
</dbReference>
<dbReference type="GO" id="GO:0005886">
    <property type="term" value="C:plasma membrane"/>
    <property type="evidence" value="ECO:0007669"/>
    <property type="project" value="UniProtKB-SubCell"/>
</dbReference>
<dbReference type="GO" id="GO:0006970">
    <property type="term" value="P:response to osmotic stress"/>
    <property type="evidence" value="ECO:0007669"/>
    <property type="project" value="UniProtKB-ARBA"/>
</dbReference>
<comment type="subunit">
    <text evidence="7">The complex is probably composed of two ATP-binding proteins, two transmembrane proteins and a solute-binding protein.</text>
</comment>
<protein>
    <recommendedName>
        <fullName evidence="7">Quaternary amine transport ATP-binding protein</fullName>
        <ecNumber evidence="7">7.6.2.9</ecNumber>
    </recommendedName>
</protein>
<dbReference type="InterPro" id="IPR027417">
    <property type="entry name" value="P-loop_NTPase"/>
</dbReference>
<evidence type="ECO:0000259" key="8">
    <source>
        <dbReference type="PROSITE" id="PS50893"/>
    </source>
</evidence>
<dbReference type="FunFam" id="3.40.50.300:FF:000201">
    <property type="entry name" value="Glycine betaine/L-proline ABC transporter ATP-binding protein"/>
    <property type="match status" value="1"/>
</dbReference>
<dbReference type="Pfam" id="PF00005">
    <property type="entry name" value="ABC_tran"/>
    <property type="match status" value="1"/>
</dbReference>
<sequence length="351" mass="38361">MSDDTVIEISNVWKIFGAKPEIALQAIREQGLTKAEVLAEHNCVVGVADVSLSVNRGEIFCIMGLSGSGKSTLVRHFNRLLEPTDGKIEIEGTDVMALGPQELQQFRNNKIGMVFQNFALMPHRSVLDNVALPLEIRQVSKNERMRQAAAILDIVELGAWGSKFAHELSGGMQQRVGLARALAANPDVLLMDEPFSALDPLIRRQLQDEFIRLSKILKKTTIFITHDLDEAVRIGNRIAIMRDGKVVQIGTAEDIVMNPADDYVADFVAGISRLKVVRAHAVMQPIDDYVATHGPLGADSPRVNESENLSTLINLAIDNSGAILVEDGGRDVGLITRADLLRTVIEGTEVS</sequence>
<evidence type="ECO:0000313" key="10">
    <source>
        <dbReference type="Proteomes" id="UP000193061"/>
    </source>
</evidence>
<keyword evidence="2 7" id="KW-0813">Transport</keyword>
<comment type="similarity">
    <text evidence="1 7">Belongs to the ABC transporter superfamily.</text>
</comment>
<dbReference type="PROSITE" id="PS50893">
    <property type="entry name" value="ABC_TRANSPORTER_2"/>
    <property type="match status" value="1"/>
</dbReference>
<feature type="domain" description="ABC transporter" evidence="8">
    <location>
        <begin position="27"/>
        <end position="268"/>
    </location>
</feature>
<accession>A0A1X7A4K0</accession>
<dbReference type="InterPro" id="IPR051921">
    <property type="entry name" value="ABC_osmolyte_uptake_ATP-bind"/>
</dbReference>
<dbReference type="InterPro" id="IPR003439">
    <property type="entry name" value="ABC_transporter-like_ATP-bd"/>
</dbReference>
<evidence type="ECO:0000256" key="1">
    <source>
        <dbReference type="ARBA" id="ARBA00005417"/>
    </source>
</evidence>
<organism evidence="9 10">
    <name type="scientific">Roseovarius albus</name>
    <dbReference type="NCBI Taxonomy" id="1247867"/>
    <lineage>
        <taxon>Bacteria</taxon>
        <taxon>Pseudomonadati</taxon>
        <taxon>Pseudomonadota</taxon>
        <taxon>Alphaproteobacteria</taxon>
        <taxon>Rhodobacterales</taxon>
        <taxon>Roseobacteraceae</taxon>
        <taxon>Roseovarius</taxon>
    </lineage>
</organism>
<dbReference type="AlphaFoldDB" id="A0A1X7A4K0"/>
<evidence type="ECO:0000256" key="3">
    <source>
        <dbReference type="ARBA" id="ARBA00022741"/>
    </source>
</evidence>
<dbReference type="EMBL" id="FWFX01000016">
    <property type="protein sequence ID" value="SLN69878.1"/>
    <property type="molecule type" value="Genomic_DNA"/>
</dbReference>
<dbReference type="GO" id="GO:0016887">
    <property type="term" value="F:ATP hydrolysis activity"/>
    <property type="evidence" value="ECO:0007669"/>
    <property type="project" value="UniProtKB-UniRule"/>
</dbReference>
<dbReference type="PANTHER" id="PTHR43869">
    <property type="entry name" value="GLYCINE BETAINE/PROLINE BETAINE TRANSPORT SYSTEM ATP-BINDING PROTEIN PROV"/>
    <property type="match status" value="1"/>
</dbReference>
<dbReference type="SUPFAM" id="SSF52540">
    <property type="entry name" value="P-loop containing nucleoside triphosphate hydrolases"/>
    <property type="match status" value="1"/>
</dbReference>
<dbReference type="NCBIfam" id="TIGR01186">
    <property type="entry name" value="proV"/>
    <property type="match status" value="1"/>
</dbReference>
<dbReference type="RefSeq" id="WP_085807451.1">
    <property type="nucleotide sequence ID" value="NZ_FWFX01000016.1"/>
</dbReference>
<comment type="catalytic activity">
    <reaction evidence="5">
        <text>a quaternary ammonium(out) + ATP + H2O = a quaternary ammonium(in) + ADP + phosphate + H(+)</text>
        <dbReference type="Rhea" id="RHEA:11036"/>
        <dbReference type="ChEBI" id="CHEBI:15377"/>
        <dbReference type="ChEBI" id="CHEBI:15378"/>
        <dbReference type="ChEBI" id="CHEBI:30616"/>
        <dbReference type="ChEBI" id="CHEBI:35267"/>
        <dbReference type="ChEBI" id="CHEBI:43474"/>
        <dbReference type="ChEBI" id="CHEBI:456216"/>
        <dbReference type="EC" id="7.6.2.9"/>
    </reaction>
    <physiologicalReaction direction="left-to-right" evidence="5">
        <dbReference type="Rhea" id="RHEA:11037"/>
    </physiologicalReaction>
</comment>
<dbReference type="GO" id="GO:0015418">
    <property type="term" value="F:ABC-type quaternary ammonium compound transporting activity"/>
    <property type="evidence" value="ECO:0007669"/>
    <property type="project" value="UniProtKB-EC"/>
</dbReference>
<dbReference type="PANTHER" id="PTHR43869:SF1">
    <property type="entry name" value="GLYCINE BETAINE_PROLINE BETAINE TRANSPORT SYSTEM ATP-BINDING PROTEIN PROV"/>
    <property type="match status" value="1"/>
</dbReference>
<keyword evidence="7" id="KW-0472">Membrane</keyword>
<dbReference type="InterPro" id="IPR005892">
    <property type="entry name" value="Gly-betaine_transp_ATP-bd"/>
</dbReference>
<evidence type="ECO:0000256" key="7">
    <source>
        <dbReference type="RuleBase" id="RU369116"/>
    </source>
</evidence>
<keyword evidence="3 7" id="KW-0547">Nucleotide-binding</keyword>
<evidence type="ECO:0000256" key="4">
    <source>
        <dbReference type="ARBA" id="ARBA00022840"/>
    </source>
</evidence>
<dbReference type="CDD" id="cd03294">
    <property type="entry name" value="ABC_Pro_Gly_Betaine"/>
    <property type="match status" value="1"/>
</dbReference>
<comment type="subcellular location">
    <subcellularLocation>
        <location evidence="7">Cell inner membrane</location>
        <topology evidence="7">Peripheral membrane protein</topology>
    </subcellularLocation>
</comment>
<dbReference type="Proteomes" id="UP000193061">
    <property type="component" value="Unassembled WGS sequence"/>
</dbReference>
<dbReference type="SMART" id="SM00382">
    <property type="entry name" value="AAA"/>
    <property type="match status" value="1"/>
</dbReference>